<dbReference type="EC" id="3.1.4.4" evidence="3"/>
<evidence type="ECO:0000256" key="1">
    <source>
        <dbReference type="ARBA" id="ARBA00000798"/>
    </source>
</evidence>
<dbReference type="CDD" id="cd09170">
    <property type="entry name" value="PLDc_Nuc"/>
    <property type="match status" value="1"/>
</dbReference>
<dbReference type="GO" id="GO:0004630">
    <property type="term" value="F:phospholipase D activity"/>
    <property type="evidence" value="ECO:0007669"/>
    <property type="project" value="UniProtKB-EC"/>
</dbReference>
<dbReference type="InterPro" id="IPR001736">
    <property type="entry name" value="PLipase_D/transphosphatidylase"/>
</dbReference>
<dbReference type="Pfam" id="PF13091">
    <property type="entry name" value="PLDc_2"/>
    <property type="match status" value="1"/>
</dbReference>
<evidence type="ECO:0000313" key="10">
    <source>
        <dbReference type="Proteomes" id="UP000000483"/>
    </source>
</evidence>
<dbReference type="SMART" id="SM00155">
    <property type="entry name" value="PLDc"/>
    <property type="match status" value="1"/>
</dbReference>
<dbReference type="PANTHER" id="PTHR43856">
    <property type="entry name" value="CARDIOLIPIN HYDROLASE"/>
    <property type="match status" value="1"/>
</dbReference>
<feature type="chain" id="PRO_5003283806" description="phospholipase D" evidence="7">
    <location>
        <begin position="37"/>
        <end position="222"/>
    </location>
</feature>
<keyword evidence="5" id="KW-0442">Lipid degradation</keyword>
<reference evidence="10" key="2">
    <citation type="submission" date="2011-03" db="EMBL/GenBank/DDBJ databases">
        <title>The complete genome of Desulfobacca acetoxidans DSM 11109.</title>
        <authorList>
            <consortium name="US DOE Joint Genome Institute (JGI-PGF)"/>
            <person name="Lucas S."/>
            <person name="Copeland A."/>
            <person name="Lapidus A."/>
            <person name="Bruce D."/>
            <person name="Goodwin L."/>
            <person name="Pitluck S."/>
            <person name="Peters L."/>
            <person name="Kyrpides N."/>
            <person name="Mavromatis K."/>
            <person name="Ivanova N."/>
            <person name="Ovchinnikova G."/>
            <person name="Teshima H."/>
            <person name="Detter J.C."/>
            <person name="Han C."/>
            <person name="Land M."/>
            <person name="Hauser L."/>
            <person name="Markowitz V."/>
            <person name="Cheng J.-F."/>
            <person name="Hugenholtz P."/>
            <person name="Woyke T."/>
            <person name="Wu D."/>
            <person name="Spring S."/>
            <person name="Schueler E."/>
            <person name="Brambilla E."/>
            <person name="Klenk H.-P."/>
            <person name="Eisen J.A."/>
        </authorList>
    </citation>
    <scope>NUCLEOTIDE SEQUENCE [LARGE SCALE GENOMIC DNA]</scope>
    <source>
        <strain evidence="10">ATCC 700848 / DSM 11109 / ASRB2</strain>
    </source>
</reference>
<dbReference type="KEGG" id="dao:Desac_1349"/>
<dbReference type="EMBL" id="CP002629">
    <property type="protein sequence ID" value="AEB09206.1"/>
    <property type="molecule type" value="Genomic_DNA"/>
</dbReference>
<dbReference type="GO" id="GO:0016891">
    <property type="term" value="F:RNA endonuclease activity producing 5'-phosphomonoesters, hydrolytic mechanism"/>
    <property type="evidence" value="ECO:0007669"/>
    <property type="project" value="TreeGrafter"/>
</dbReference>
<organism evidence="9 10">
    <name type="scientific">Desulfobacca acetoxidans (strain ATCC 700848 / DSM 11109 / ASRB2)</name>
    <dbReference type="NCBI Taxonomy" id="880072"/>
    <lineage>
        <taxon>Bacteria</taxon>
        <taxon>Pseudomonadati</taxon>
        <taxon>Thermodesulfobacteriota</taxon>
        <taxon>Desulfobaccia</taxon>
        <taxon>Desulfobaccales</taxon>
        <taxon>Desulfobaccaceae</taxon>
        <taxon>Desulfobacca</taxon>
    </lineage>
</organism>
<keyword evidence="4" id="KW-0378">Hydrolase</keyword>
<dbReference type="AlphaFoldDB" id="F2NHL9"/>
<dbReference type="SUPFAM" id="SSF56024">
    <property type="entry name" value="Phospholipase D/nuclease"/>
    <property type="match status" value="1"/>
</dbReference>
<evidence type="ECO:0000256" key="3">
    <source>
        <dbReference type="ARBA" id="ARBA00012027"/>
    </source>
</evidence>
<reference evidence="9 10" key="1">
    <citation type="journal article" date="2011" name="Stand. Genomic Sci.">
        <title>Complete genome sequence of the acetate-degrading sulfate reducer Desulfobacca acetoxidans type strain (ASRB2).</title>
        <authorList>
            <person name="Goker M."/>
            <person name="Teshima H."/>
            <person name="Lapidus A."/>
            <person name="Nolan M."/>
            <person name="Lucas S."/>
            <person name="Hammon N."/>
            <person name="Deshpande S."/>
            <person name="Cheng J.F."/>
            <person name="Tapia R."/>
            <person name="Han C."/>
            <person name="Goodwin L."/>
            <person name="Pitluck S."/>
            <person name="Huntemann M."/>
            <person name="Liolios K."/>
            <person name="Ivanova N."/>
            <person name="Pagani I."/>
            <person name="Mavromatis K."/>
            <person name="Ovchinikova G."/>
            <person name="Pati A."/>
            <person name="Chen A."/>
            <person name="Palaniappan K."/>
            <person name="Land M."/>
            <person name="Hauser L."/>
            <person name="Brambilla E.M."/>
            <person name="Rohde M."/>
            <person name="Spring S."/>
            <person name="Detter J.C."/>
            <person name="Woyke T."/>
            <person name="Bristow J."/>
            <person name="Eisen J.A."/>
            <person name="Markowitz V."/>
            <person name="Hugenholtz P."/>
            <person name="Kyrpides N.C."/>
            <person name="Klenk H.P."/>
        </authorList>
    </citation>
    <scope>NUCLEOTIDE SEQUENCE [LARGE SCALE GENOMIC DNA]</scope>
    <source>
        <strain evidence="10">ATCC 700848 / DSM 11109 / ASRB2</strain>
    </source>
</reference>
<dbReference type="OrthoDB" id="9762009at2"/>
<gene>
    <name evidence="9" type="ordered locus">Desac_1349</name>
</gene>
<dbReference type="Gene3D" id="3.30.870.10">
    <property type="entry name" value="Endonuclease Chain A"/>
    <property type="match status" value="1"/>
</dbReference>
<dbReference type="InterPro" id="IPR025202">
    <property type="entry name" value="PLD-like_dom"/>
</dbReference>
<keyword evidence="7" id="KW-0732">Signal</keyword>
<dbReference type="GO" id="GO:0006793">
    <property type="term" value="P:phosphorus metabolic process"/>
    <property type="evidence" value="ECO:0007669"/>
    <property type="project" value="UniProtKB-ARBA"/>
</dbReference>
<evidence type="ECO:0000256" key="4">
    <source>
        <dbReference type="ARBA" id="ARBA00022801"/>
    </source>
</evidence>
<dbReference type="InterPro" id="IPR051406">
    <property type="entry name" value="PLD_domain"/>
</dbReference>
<name>F2NHL9_DESAR</name>
<evidence type="ECO:0000313" key="9">
    <source>
        <dbReference type="EMBL" id="AEB09206.1"/>
    </source>
</evidence>
<evidence type="ECO:0000256" key="6">
    <source>
        <dbReference type="ARBA" id="ARBA00023098"/>
    </source>
</evidence>
<dbReference type="RefSeq" id="WP_013706318.1">
    <property type="nucleotide sequence ID" value="NC_015388.1"/>
</dbReference>
<dbReference type="eggNOG" id="COG1502">
    <property type="taxonomic scope" value="Bacteria"/>
</dbReference>
<evidence type="ECO:0000256" key="5">
    <source>
        <dbReference type="ARBA" id="ARBA00022963"/>
    </source>
</evidence>
<dbReference type="GO" id="GO:0016042">
    <property type="term" value="P:lipid catabolic process"/>
    <property type="evidence" value="ECO:0007669"/>
    <property type="project" value="UniProtKB-KW"/>
</dbReference>
<proteinExistence type="inferred from homology"/>
<comment type="similarity">
    <text evidence="2">Belongs to the phospholipase D family.</text>
</comment>
<feature type="domain" description="PLD phosphodiesterase" evidence="8">
    <location>
        <begin position="127"/>
        <end position="154"/>
    </location>
</feature>
<keyword evidence="6" id="KW-0443">Lipid metabolism</keyword>
<evidence type="ECO:0000256" key="7">
    <source>
        <dbReference type="SAM" id="SignalP"/>
    </source>
</evidence>
<feature type="signal peptide" evidence="7">
    <location>
        <begin position="1"/>
        <end position="36"/>
    </location>
</feature>
<accession>F2NHL9</accession>
<protein>
    <recommendedName>
        <fullName evidence="3">phospholipase D</fullName>
        <ecNumber evidence="3">3.1.4.4</ecNumber>
    </recommendedName>
</protein>
<comment type="catalytic activity">
    <reaction evidence="1">
        <text>a 1,2-diacyl-sn-glycero-3-phosphocholine + H2O = a 1,2-diacyl-sn-glycero-3-phosphate + choline + H(+)</text>
        <dbReference type="Rhea" id="RHEA:14445"/>
        <dbReference type="ChEBI" id="CHEBI:15354"/>
        <dbReference type="ChEBI" id="CHEBI:15377"/>
        <dbReference type="ChEBI" id="CHEBI:15378"/>
        <dbReference type="ChEBI" id="CHEBI:57643"/>
        <dbReference type="ChEBI" id="CHEBI:58608"/>
        <dbReference type="EC" id="3.1.4.4"/>
    </reaction>
</comment>
<dbReference type="HOGENOM" id="CLU_080814_3_0_7"/>
<dbReference type="STRING" id="880072.Desac_1349"/>
<dbReference type="PROSITE" id="PS50035">
    <property type="entry name" value="PLD"/>
    <property type="match status" value="1"/>
</dbReference>
<evidence type="ECO:0000256" key="2">
    <source>
        <dbReference type="ARBA" id="ARBA00008664"/>
    </source>
</evidence>
<dbReference type="Proteomes" id="UP000000483">
    <property type="component" value="Chromosome"/>
</dbReference>
<sequence length="222" mass="24754">MATNYRSQPCIRPKQLTIILLLWLTAVVSAPLPAAAEPFSQSAQWELYFSPKGGATKAIVNTLNQARQSILVQAYSFTSAPIAKALVQAHKRGVKVEVILDKSQRSKKYSSADFLVNAGIPTYIDAAHAIAHNKVMIIDDQTVITGSFNFTRAAEERNAENLLIIQDTRLALRYLENWRQHSEHSEKYVGKQVPGRQPVGESDGMLDRMMNFLEKELGGTQR</sequence>
<keyword evidence="10" id="KW-1185">Reference proteome</keyword>
<dbReference type="PANTHER" id="PTHR43856:SF1">
    <property type="entry name" value="MITOCHONDRIAL CARDIOLIPIN HYDROLASE"/>
    <property type="match status" value="1"/>
</dbReference>
<evidence type="ECO:0000259" key="8">
    <source>
        <dbReference type="PROSITE" id="PS50035"/>
    </source>
</evidence>